<dbReference type="Pfam" id="PF00072">
    <property type="entry name" value="Response_reg"/>
    <property type="match status" value="1"/>
</dbReference>
<organism evidence="5 6">
    <name type="scientific">Caldanaerobacter subterraneus subsp. tengcongensis (strain DSM 15242 / JCM 11007 / NBRC 100824 / MB4)</name>
    <name type="common">Thermoanaerobacter tengcongensis</name>
    <dbReference type="NCBI Taxonomy" id="273068"/>
    <lineage>
        <taxon>Bacteria</taxon>
        <taxon>Bacillati</taxon>
        <taxon>Bacillota</taxon>
        <taxon>Clostridia</taxon>
        <taxon>Thermoanaerobacterales</taxon>
        <taxon>Thermoanaerobacteraceae</taxon>
        <taxon>Caldanaerobacter</taxon>
    </lineage>
</organism>
<dbReference type="PROSITE" id="PS50110">
    <property type="entry name" value="RESPONSE_REGULATORY"/>
    <property type="match status" value="1"/>
</dbReference>
<dbReference type="AlphaFoldDB" id="Q8RAL0"/>
<evidence type="ECO:0000313" key="6">
    <source>
        <dbReference type="Proteomes" id="UP000000555"/>
    </source>
</evidence>
<dbReference type="Gene3D" id="3.40.50.2300">
    <property type="match status" value="1"/>
</dbReference>
<dbReference type="HOGENOM" id="CLU_080651_0_0_9"/>
<evidence type="ECO:0000259" key="4">
    <source>
        <dbReference type="PROSITE" id="PS50110"/>
    </source>
</evidence>
<dbReference type="InterPro" id="IPR001789">
    <property type="entry name" value="Sig_transdc_resp-reg_receiver"/>
</dbReference>
<keyword evidence="6" id="KW-1185">Reference proteome</keyword>
<comment type="function">
    <text evidence="2">May play the central regulatory role in sporulation. It may be an element of the effector pathway responsible for the activation of sporulation genes in response to nutritional stress. Spo0A may act in concert with spo0H (a sigma factor) to control the expression of some genes that are critical to the sporulation process.</text>
</comment>
<dbReference type="InterPro" id="IPR013972">
    <property type="entry name" value="YcbB"/>
</dbReference>
<evidence type="ECO:0000256" key="2">
    <source>
        <dbReference type="ARBA" id="ARBA00024867"/>
    </source>
</evidence>
<dbReference type="STRING" id="273068.TTE1203"/>
<dbReference type="eggNOG" id="COG4753">
    <property type="taxonomic scope" value="Bacteria"/>
</dbReference>
<dbReference type="SMART" id="SM00448">
    <property type="entry name" value="REC"/>
    <property type="match status" value="1"/>
</dbReference>
<dbReference type="EMBL" id="AE008691">
    <property type="protein sequence ID" value="AAM24433.1"/>
    <property type="molecule type" value="Genomic_DNA"/>
</dbReference>
<proteinExistence type="predicted"/>
<dbReference type="RefSeq" id="WP_011025533.1">
    <property type="nucleotide sequence ID" value="NC_003869.1"/>
</dbReference>
<feature type="domain" description="Response regulatory" evidence="4">
    <location>
        <begin position="7"/>
        <end position="124"/>
    </location>
</feature>
<sequence>MQEKGTAFYLVDDDRSIRRILANIIEENELGEVIGEAENGKQAEKEILALKPDIAIIDLLLPFQDGIQTIANLRMHQDLNCNFIAISQVNDKEMVAKAYKAGIEFFIHKPLNVIEIITVVKKVQELKFLKETFNNISAAVKHYMKKEIQNISGTEELEKKIKGVLAELGILGEMGARDIINLLGLIWKKEIDLSSTTLAEVYEKLSQLYESRNKIKIEAKAIEMRMRRAMAKALSNIALRAIEDYGDEYFIRYGHVLFDYGDIKTEMDYFRKKTSNRGKINVKKFLEGLLWIIEENSF</sequence>
<evidence type="ECO:0000256" key="1">
    <source>
        <dbReference type="ARBA" id="ARBA00018672"/>
    </source>
</evidence>
<protein>
    <recommendedName>
        <fullName evidence="1">Stage 0 sporulation protein A homolog</fullName>
    </recommendedName>
</protein>
<evidence type="ECO:0000256" key="3">
    <source>
        <dbReference type="PROSITE-ProRule" id="PRU00169"/>
    </source>
</evidence>
<reference evidence="5 6" key="1">
    <citation type="journal article" date="2002" name="Genome Res.">
        <title>A complete sequence of the T. tengcongensis genome.</title>
        <authorList>
            <person name="Bao Q."/>
            <person name="Tian Y."/>
            <person name="Li W."/>
            <person name="Xu Z."/>
            <person name="Xuan Z."/>
            <person name="Hu S."/>
            <person name="Dong W."/>
            <person name="Yang J."/>
            <person name="Chen Y."/>
            <person name="Xue Y."/>
            <person name="Xu Y."/>
            <person name="Lai X."/>
            <person name="Huang L."/>
            <person name="Dong X."/>
            <person name="Ma Y."/>
            <person name="Ling L."/>
            <person name="Tan H."/>
            <person name="Chen R."/>
            <person name="Wang J."/>
            <person name="Yu J."/>
            <person name="Yang H."/>
        </authorList>
    </citation>
    <scope>NUCLEOTIDE SEQUENCE [LARGE SCALE GENOMIC DNA]</scope>
    <source>
        <strain evidence="6">DSM 15242 / JCM 11007 / NBRC 100824 / MB4</strain>
    </source>
</reference>
<dbReference type="GO" id="GO:0000160">
    <property type="term" value="P:phosphorelay signal transduction system"/>
    <property type="evidence" value="ECO:0007669"/>
    <property type="project" value="InterPro"/>
</dbReference>
<dbReference type="InterPro" id="IPR011006">
    <property type="entry name" value="CheY-like_superfamily"/>
</dbReference>
<evidence type="ECO:0000313" key="5">
    <source>
        <dbReference type="EMBL" id="AAM24433.1"/>
    </source>
</evidence>
<dbReference type="Proteomes" id="UP000000555">
    <property type="component" value="Chromosome"/>
</dbReference>
<dbReference type="Pfam" id="PF08664">
    <property type="entry name" value="YcbB"/>
    <property type="match status" value="1"/>
</dbReference>
<dbReference type="SUPFAM" id="SSF52172">
    <property type="entry name" value="CheY-like"/>
    <property type="match status" value="1"/>
</dbReference>
<feature type="modified residue" description="4-aspartylphosphate" evidence="3">
    <location>
        <position position="58"/>
    </location>
</feature>
<dbReference type="InterPro" id="IPR052048">
    <property type="entry name" value="ST_Response_Regulator"/>
</dbReference>
<keyword evidence="3" id="KW-0597">Phosphoprotein</keyword>
<dbReference type="PANTHER" id="PTHR43228">
    <property type="entry name" value="TWO-COMPONENT RESPONSE REGULATOR"/>
    <property type="match status" value="1"/>
</dbReference>
<dbReference type="KEGG" id="tte:TTE1203"/>
<dbReference type="OrthoDB" id="1684633at2"/>
<dbReference type="PANTHER" id="PTHR43228:SF8">
    <property type="entry name" value="TRANSCRIPTIONAL REGULATORY PROTEIN GLNL"/>
    <property type="match status" value="1"/>
</dbReference>
<name>Q8RAL0_CALS4</name>
<accession>Q8RAL0</accession>
<gene>
    <name evidence="5" type="primary">CheY6</name>
    <name evidence="5" type="ordered locus">TTE1203</name>
</gene>